<feature type="transmembrane region" description="Helical" evidence="6">
    <location>
        <begin position="518"/>
        <end position="539"/>
    </location>
</feature>
<feature type="transmembrane region" description="Helical" evidence="6">
    <location>
        <begin position="737"/>
        <end position="759"/>
    </location>
</feature>
<feature type="compositionally biased region" description="Polar residues" evidence="5">
    <location>
        <begin position="642"/>
        <end position="666"/>
    </location>
</feature>
<protein>
    <submittedName>
        <fullName evidence="7">Integral membrane protein GPR155</fullName>
    </submittedName>
</protein>
<dbReference type="AlphaFoldDB" id="A0A068Y392"/>
<evidence type="ECO:0000256" key="5">
    <source>
        <dbReference type="SAM" id="MobiDB-lite"/>
    </source>
</evidence>
<keyword evidence="2 6" id="KW-0812">Transmembrane</keyword>
<dbReference type="OrthoDB" id="2133778at2759"/>
<sequence length="896" mass="100205">MSLSVPLPAFDSAIFRALVPVLIQCFGLILLGFLAGELKLLTNTQAKGLGIYVTSFALPAVFFTVMVSMDFSGVDWYFVMAVSLGKVIVFLLTMIIVLVVSRGKSIGLAGLLAIFTSQSNDVALAYPVLRLLYPDLAAYIYLFAPAQLVILNPLGYFALEWHKAKERAVVDSVIASHFPASSQSTFTLACKRILNVVRQVALNPLFFMTLTGVIFNFIFKHKLPDMAEGFFKDLGASFSATALFYLGFSMVGRIKRIDRRGIYILISILVGKVIISPFITREMMVLLLSHQPKESSVPKSSFAFLYAAAPTAPPVFLFASNSGILPEVIGAGLVIGTFLYAPIMFIFAGMATLVHVDLRYYDGTLEQAAVYLSWASLLCCVWTLAILVVTKKANRMPYRFLVCVIVSVMVFCSSLVVSSLWEPITWDRKVDTTWSQYIKFIVFFFACTGSRVWTAFLCIVLLLQIQRRRPLSIGAQIVFYALGFVIPVVLTLILTLTAQPLTSRDINPAFHYGTAQQICSMVLLVICLSTSLLAFLCIFRSKSVVLRRHLRYSRMRIRLRSLTSNRSRSPSNFEGAVDATETTREVEYAPLLPPETGDEPELSHLNEPVSPDEEKPNSSDLLHSSPHDGALHQHENEAADFQETQITTSPVERTEYRNSSVASSNKSDGEEAFQEDDLPPPLSNQSEVPNLHRFFILIILLMISMFFGICICLWRLVREMEAGVFVVVEFIDQIFNFGQGILIFAVFGIDTELIINPLANCISTTRYWMKGNLSSRSLRLARQVKEEDVEQFVATHLSECMKQICTSLSLPDKTLESVFYFEDFHRWTSQKFATEGRYQSREATSSLLMALTTMHLIRRLSSRSAGIGRQAVPESSTSDLIHFRGPEDSPILFQYL</sequence>
<feature type="transmembrane region" description="Helical" evidence="6">
    <location>
        <begin position="106"/>
        <end position="126"/>
    </location>
</feature>
<feature type="region of interest" description="Disordered" evidence="5">
    <location>
        <begin position="591"/>
        <end position="684"/>
    </location>
</feature>
<feature type="compositionally biased region" description="Basic and acidic residues" evidence="5">
    <location>
        <begin position="625"/>
        <end position="637"/>
    </location>
</feature>
<dbReference type="OMA" id="ECFRCAC"/>
<feature type="transmembrane region" description="Helical" evidence="6">
    <location>
        <begin position="77"/>
        <end position="99"/>
    </location>
</feature>
<evidence type="ECO:0000256" key="2">
    <source>
        <dbReference type="ARBA" id="ARBA00022692"/>
    </source>
</evidence>
<dbReference type="EMBL" id="LN902845">
    <property type="protein sequence ID" value="CUT99323.1"/>
    <property type="molecule type" value="Genomic_DNA"/>
</dbReference>
<feature type="transmembrane region" description="Helical" evidence="6">
    <location>
        <begin position="368"/>
        <end position="388"/>
    </location>
</feature>
<evidence type="ECO:0000256" key="3">
    <source>
        <dbReference type="ARBA" id="ARBA00022989"/>
    </source>
</evidence>
<keyword evidence="8" id="KW-1185">Reference proteome</keyword>
<name>A0A068Y392_ECHMU</name>
<evidence type="ECO:0000256" key="1">
    <source>
        <dbReference type="ARBA" id="ARBA00004141"/>
    </source>
</evidence>
<feature type="transmembrane region" description="Helical" evidence="6">
    <location>
        <begin position="13"/>
        <end position="36"/>
    </location>
</feature>
<feature type="transmembrane region" description="Helical" evidence="6">
    <location>
        <begin position="138"/>
        <end position="159"/>
    </location>
</feature>
<feature type="transmembrane region" description="Helical" evidence="6">
    <location>
        <begin position="234"/>
        <end position="254"/>
    </location>
</feature>
<dbReference type="InterPro" id="IPR004776">
    <property type="entry name" value="Mem_transp_PIN-like"/>
</dbReference>
<dbReference type="GO" id="GO:0030514">
    <property type="term" value="P:negative regulation of BMP signaling pathway"/>
    <property type="evidence" value="ECO:0007669"/>
    <property type="project" value="TreeGrafter"/>
</dbReference>
<feature type="transmembrane region" description="Helical" evidence="6">
    <location>
        <begin position="441"/>
        <end position="465"/>
    </location>
</feature>
<proteinExistence type="predicted"/>
<feature type="transmembrane region" description="Helical" evidence="6">
    <location>
        <begin position="694"/>
        <end position="717"/>
    </location>
</feature>
<feature type="transmembrane region" description="Helical" evidence="6">
    <location>
        <begin position="200"/>
        <end position="219"/>
    </location>
</feature>
<feature type="transmembrane region" description="Helical" evidence="6">
    <location>
        <begin position="261"/>
        <end position="280"/>
    </location>
</feature>
<dbReference type="Proteomes" id="UP000017246">
    <property type="component" value="Unassembled WGS sequence"/>
</dbReference>
<feature type="transmembrane region" description="Helical" evidence="6">
    <location>
        <begin position="331"/>
        <end position="356"/>
    </location>
</feature>
<feature type="transmembrane region" description="Helical" evidence="6">
    <location>
        <begin position="477"/>
        <end position="498"/>
    </location>
</feature>
<dbReference type="PANTHER" id="PTHR22829">
    <property type="entry name" value="DEP DOMAIN PROTEIN"/>
    <property type="match status" value="1"/>
</dbReference>
<reference evidence="7" key="2">
    <citation type="submission" date="2015-11" db="EMBL/GenBank/DDBJ databases">
        <authorList>
            <person name="Zhang Y."/>
            <person name="Guo Z."/>
        </authorList>
    </citation>
    <scope>NUCLEOTIDE SEQUENCE</scope>
</reference>
<organism evidence="7 8">
    <name type="scientific">Echinococcus multilocularis</name>
    <name type="common">Fox tapeworm</name>
    <dbReference type="NCBI Taxonomy" id="6211"/>
    <lineage>
        <taxon>Eukaryota</taxon>
        <taxon>Metazoa</taxon>
        <taxon>Spiralia</taxon>
        <taxon>Lophotrochozoa</taxon>
        <taxon>Platyhelminthes</taxon>
        <taxon>Cestoda</taxon>
        <taxon>Eucestoda</taxon>
        <taxon>Cyclophyllidea</taxon>
        <taxon>Taeniidae</taxon>
        <taxon>Echinococcus</taxon>
    </lineage>
</organism>
<feature type="transmembrane region" description="Helical" evidence="6">
    <location>
        <begin position="48"/>
        <end position="71"/>
    </location>
</feature>
<evidence type="ECO:0000256" key="6">
    <source>
        <dbReference type="SAM" id="Phobius"/>
    </source>
</evidence>
<dbReference type="PANTHER" id="PTHR22829:SF5">
    <property type="entry name" value="INTEGRAL MEMBRANE PROTEIN GPR155"/>
    <property type="match status" value="1"/>
</dbReference>
<dbReference type="eggNOG" id="ENOG502QQ69">
    <property type="taxonomic scope" value="Eukaryota"/>
</dbReference>
<accession>A0A068Y392</accession>
<feature type="transmembrane region" description="Helical" evidence="6">
    <location>
        <begin position="400"/>
        <end position="421"/>
    </location>
</feature>
<evidence type="ECO:0000313" key="7">
    <source>
        <dbReference type="EMBL" id="CUT99323.1"/>
    </source>
</evidence>
<dbReference type="GO" id="GO:0016020">
    <property type="term" value="C:membrane"/>
    <property type="evidence" value="ECO:0007669"/>
    <property type="project" value="UniProtKB-SubCell"/>
</dbReference>
<evidence type="ECO:0000256" key="4">
    <source>
        <dbReference type="ARBA" id="ARBA00023136"/>
    </source>
</evidence>
<dbReference type="InterPro" id="IPR051832">
    <property type="entry name" value="mTOR-Rac_regulators"/>
</dbReference>
<feature type="region of interest" description="Disordered" evidence="5">
    <location>
        <begin position="565"/>
        <end position="584"/>
    </location>
</feature>
<keyword evidence="4 6" id="KW-0472">Membrane</keyword>
<reference evidence="7" key="1">
    <citation type="journal article" date="2013" name="Nature">
        <title>The genomes of four tapeworm species reveal adaptations to parasitism.</title>
        <authorList>
            <person name="Tsai I.J."/>
            <person name="Zarowiecki M."/>
            <person name="Holroyd N."/>
            <person name="Garciarrubio A."/>
            <person name="Sanchez-Flores A."/>
            <person name="Brooks K.L."/>
            <person name="Tracey A."/>
            <person name="Bobes R.J."/>
            <person name="Fragoso G."/>
            <person name="Sciutto E."/>
            <person name="Aslett M."/>
            <person name="Beasley H."/>
            <person name="Bennett H.M."/>
            <person name="Cai J."/>
            <person name="Camicia F."/>
            <person name="Clark R."/>
            <person name="Cucher M."/>
            <person name="De Silva N."/>
            <person name="Day T.A."/>
            <person name="Deplazes P."/>
            <person name="Estrada K."/>
            <person name="Fernandez C."/>
            <person name="Holland P.W."/>
            <person name="Hou J."/>
            <person name="Hu S."/>
            <person name="Huckvale T."/>
            <person name="Hung S.S."/>
            <person name="Kamenetzky L."/>
            <person name="Keane J.A."/>
            <person name="Kiss F."/>
            <person name="Koziol U."/>
            <person name="Lambert O."/>
            <person name="Liu K."/>
            <person name="Luo X."/>
            <person name="Luo Y."/>
            <person name="Macchiaroli N."/>
            <person name="Nichol S."/>
            <person name="Paps J."/>
            <person name="Parkinson J."/>
            <person name="Pouchkina-Stantcheva N."/>
            <person name="Riddiford N."/>
            <person name="Rosenzvit M."/>
            <person name="Salinas G."/>
            <person name="Wasmuth J.D."/>
            <person name="Zamanian M."/>
            <person name="Zheng Y."/>
            <person name="Cai X."/>
            <person name="Soberon X."/>
            <person name="Olson P.D."/>
            <person name="Laclette J.P."/>
            <person name="Brehm K."/>
            <person name="Berriman M."/>
            <person name="Garciarrubio A."/>
            <person name="Bobes R.J."/>
            <person name="Fragoso G."/>
            <person name="Sanchez-Flores A."/>
            <person name="Estrada K."/>
            <person name="Cevallos M.A."/>
            <person name="Morett E."/>
            <person name="Gonzalez V."/>
            <person name="Portillo T."/>
            <person name="Ochoa-Leyva A."/>
            <person name="Jose M.V."/>
            <person name="Sciutto E."/>
            <person name="Landa A."/>
            <person name="Jimenez L."/>
            <person name="Valdes V."/>
            <person name="Carrero J.C."/>
            <person name="Larralde C."/>
            <person name="Morales-Montor J."/>
            <person name="Limon-Lason J."/>
            <person name="Soberon X."/>
            <person name="Laclette J.P."/>
        </authorList>
    </citation>
    <scope>NUCLEOTIDE SEQUENCE [LARGE SCALE GENOMIC DNA]</scope>
</reference>
<dbReference type="GO" id="GO:0055085">
    <property type="term" value="P:transmembrane transport"/>
    <property type="evidence" value="ECO:0007669"/>
    <property type="project" value="InterPro"/>
</dbReference>
<dbReference type="Pfam" id="PF03547">
    <property type="entry name" value="Mem_trans"/>
    <property type="match status" value="1"/>
</dbReference>
<comment type="subcellular location">
    <subcellularLocation>
        <location evidence="1">Membrane</location>
        <topology evidence="1">Multi-pass membrane protein</topology>
    </subcellularLocation>
</comment>
<keyword evidence="3 6" id="KW-1133">Transmembrane helix</keyword>
<evidence type="ECO:0000313" key="8">
    <source>
        <dbReference type="Proteomes" id="UP000017246"/>
    </source>
</evidence>
<feature type="transmembrane region" description="Helical" evidence="6">
    <location>
        <begin position="300"/>
        <end position="319"/>
    </location>
</feature>